<name>A0ABQ9IH68_9NEOP</name>
<sequence length="782" mass="85847">MAIPISVPCNTIFHILSSFTGVRQIVAASHNCHPYARADVTYGGDFFSCLRSDLPSDDLFINRRSVGREPGSILDEIVPGFSHVRIVRDDASGRRVFTVLSRFPHPCILALLHTHLTSPSSVLKHSMLRAAQISPPFCTPFVCVSTQKTVAPFEFRAGLENEMTIISNRRNWRFQISIRDQQPSSTNDKINFKHVYTKVDSATGSQFIRHALDDSEPIEELQGNNSAACSHGGGPHVEVETCKGTADRRTLSPPYPGATPKRPPLAHHPLTKYLSRARAPALIRQMVAANRNKTARYLFGFRVMHGPAPMGISPPPPYPSPTPYSSLSRTAGAGALQSSREQLADSSTTSSCVGDEATHPCMRRRNIQEEEKFSRTTEVKQLFTSQTPDAYDCKMASLASHTLKCRSPISARWLPAYLSTSSTANRQGPAKFARGHFSIVYCVNVKEGVGHVAASREIDVRGARDAVKTVTYFEIMTLIGEHCPNMMMFSDTILLACVDSEVRGIGCGFTSGFSSTIVVEGPRWFSVGTTDRFSRGSPVSPRSFISELLHTHHNSSSSALKISMLRAALISIFTSFLIAVGDCKTESSRNSASTFVMRVCLPQGASKSGKRHRNLRTCCKFAQRLISPQKDPRACFASLGRALQWWRSELRREWGLAYLSLHAAPLITLTRVPQLVEEDHPPAILDLRKCFARAVTPQISRRAPIGERYNAILVASNAILLAYVVGIRVVQLAGSTGRSTPVRAHLAMTQTVVTPPPDGHVVCAAIPPPLFHRSRRGGEAGW</sequence>
<evidence type="ECO:0000313" key="2">
    <source>
        <dbReference type="EMBL" id="KAJ8896038.1"/>
    </source>
</evidence>
<feature type="compositionally biased region" description="Polar residues" evidence="1">
    <location>
        <begin position="336"/>
        <end position="352"/>
    </location>
</feature>
<accession>A0ABQ9IH68</accession>
<reference evidence="2 3" key="1">
    <citation type="submission" date="2023-02" db="EMBL/GenBank/DDBJ databases">
        <title>LHISI_Scaffold_Assembly.</title>
        <authorList>
            <person name="Stuart O.P."/>
            <person name="Cleave R."/>
            <person name="Magrath M.J.L."/>
            <person name="Mikheyev A.S."/>
        </authorList>
    </citation>
    <scope>NUCLEOTIDE SEQUENCE [LARGE SCALE GENOMIC DNA]</scope>
    <source>
        <strain evidence="2">Daus_M_001</strain>
        <tissue evidence="2">Leg muscle</tissue>
    </source>
</reference>
<organism evidence="2 3">
    <name type="scientific">Dryococelus australis</name>
    <dbReference type="NCBI Taxonomy" id="614101"/>
    <lineage>
        <taxon>Eukaryota</taxon>
        <taxon>Metazoa</taxon>
        <taxon>Ecdysozoa</taxon>
        <taxon>Arthropoda</taxon>
        <taxon>Hexapoda</taxon>
        <taxon>Insecta</taxon>
        <taxon>Pterygota</taxon>
        <taxon>Neoptera</taxon>
        <taxon>Polyneoptera</taxon>
        <taxon>Phasmatodea</taxon>
        <taxon>Verophasmatodea</taxon>
        <taxon>Anareolatae</taxon>
        <taxon>Phasmatidae</taxon>
        <taxon>Eurycanthinae</taxon>
        <taxon>Dryococelus</taxon>
    </lineage>
</organism>
<feature type="region of interest" description="Disordered" evidence="1">
    <location>
        <begin position="312"/>
        <end position="366"/>
    </location>
</feature>
<dbReference type="Proteomes" id="UP001159363">
    <property type="component" value="Chromosome 1"/>
</dbReference>
<evidence type="ECO:0000313" key="3">
    <source>
        <dbReference type="Proteomes" id="UP001159363"/>
    </source>
</evidence>
<proteinExistence type="predicted"/>
<protein>
    <submittedName>
        <fullName evidence="2">Uncharacterized protein</fullName>
    </submittedName>
</protein>
<gene>
    <name evidence="2" type="ORF">PR048_001379</name>
</gene>
<feature type="compositionally biased region" description="Pro residues" evidence="1">
    <location>
        <begin position="312"/>
        <end position="322"/>
    </location>
</feature>
<comment type="caution">
    <text evidence="2">The sequence shown here is derived from an EMBL/GenBank/DDBJ whole genome shotgun (WGS) entry which is preliminary data.</text>
</comment>
<feature type="region of interest" description="Disordered" evidence="1">
    <location>
        <begin position="247"/>
        <end position="266"/>
    </location>
</feature>
<dbReference type="EMBL" id="JARBHB010000001">
    <property type="protein sequence ID" value="KAJ8896038.1"/>
    <property type="molecule type" value="Genomic_DNA"/>
</dbReference>
<feature type="compositionally biased region" description="Pro residues" evidence="1">
    <location>
        <begin position="253"/>
        <end position="263"/>
    </location>
</feature>
<evidence type="ECO:0000256" key="1">
    <source>
        <dbReference type="SAM" id="MobiDB-lite"/>
    </source>
</evidence>
<keyword evidence="3" id="KW-1185">Reference proteome</keyword>